<keyword evidence="8 12" id="KW-0342">GTP-binding</keyword>
<dbReference type="NCBIfam" id="TIGR02666">
    <property type="entry name" value="moaA"/>
    <property type="match status" value="1"/>
</dbReference>
<comment type="cofactor">
    <cofactor evidence="12">
        <name>[4Fe-4S] cluster</name>
        <dbReference type="ChEBI" id="CHEBI:49883"/>
    </cofactor>
    <text evidence="12">Binds 2 [4Fe-4S] clusters. Binds 1 [4Fe-4S] cluster coordinated with 3 cysteines and an exchangeable S-adenosyl-L-methionine and 1 [4Fe-4S] cluster coordinated with 3 cysteines and the GTP-derived substrate.</text>
</comment>
<dbReference type="InterPro" id="IPR013483">
    <property type="entry name" value="MoaA"/>
</dbReference>
<dbReference type="Gene3D" id="3.20.20.70">
    <property type="entry name" value="Aldolase class I"/>
    <property type="match status" value="1"/>
</dbReference>
<evidence type="ECO:0000259" key="13">
    <source>
        <dbReference type="PROSITE" id="PS51918"/>
    </source>
</evidence>
<feature type="binding site" evidence="12">
    <location>
        <position position="66"/>
    </location>
    <ligand>
        <name>S-adenosyl-L-methionine</name>
        <dbReference type="ChEBI" id="CHEBI:59789"/>
    </ligand>
</feature>
<dbReference type="EMBL" id="JAAITA010000001">
    <property type="protein sequence ID" value="NSJ84647.1"/>
    <property type="molecule type" value="Genomic_DNA"/>
</dbReference>
<accession>A0ABX2I2L1</accession>
<evidence type="ECO:0000256" key="11">
    <source>
        <dbReference type="ARBA" id="ARBA00048697"/>
    </source>
</evidence>
<keyword evidence="10 12" id="KW-0456">Lyase</keyword>
<dbReference type="InterPro" id="IPR006638">
    <property type="entry name" value="Elp3/MiaA/NifB-like_rSAM"/>
</dbReference>
<dbReference type="PANTHER" id="PTHR22960">
    <property type="entry name" value="MOLYBDOPTERIN COFACTOR SYNTHESIS PROTEIN A"/>
    <property type="match status" value="1"/>
</dbReference>
<feature type="binding site" evidence="12">
    <location>
        <position position="249"/>
    </location>
    <ligand>
        <name>[4Fe-4S] cluster</name>
        <dbReference type="ChEBI" id="CHEBI:49883"/>
        <label>2</label>
        <note>4Fe-4S-substrate</note>
    </ligand>
</feature>
<feature type="binding site" evidence="12">
    <location>
        <position position="93"/>
    </location>
    <ligand>
        <name>GTP</name>
        <dbReference type="ChEBI" id="CHEBI:37565"/>
    </ligand>
</feature>
<dbReference type="PANTHER" id="PTHR22960:SF0">
    <property type="entry name" value="MOLYBDENUM COFACTOR BIOSYNTHESIS PROTEIN 1"/>
    <property type="match status" value="1"/>
</dbReference>
<dbReference type="PROSITE" id="PS51918">
    <property type="entry name" value="RADICAL_SAM"/>
    <property type="match status" value="1"/>
</dbReference>
<dbReference type="InterPro" id="IPR007197">
    <property type="entry name" value="rSAM"/>
</dbReference>
<dbReference type="InterPro" id="IPR040064">
    <property type="entry name" value="MoaA-like"/>
</dbReference>
<keyword evidence="2 12" id="KW-0004">4Fe-4S</keyword>
<evidence type="ECO:0000256" key="2">
    <source>
        <dbReference type="ARBA" id="ARBA00022485"/>
    </source>
</evidence>
<feature type="binding site" evidence="12">
    <location>
        <position position="266"/>
    </location>
    <ligand>
        <name>[4Fe-4S] cluster</name>
        <dbReference type="ChEBI" id="CHEBI:49883"/>
        <label>2</label>
        <note>4Fe-4S-substrate</note>
    </ligand>
</feature>
<reference evidence="14 15" key="1">
    <citation type="journal article" date="2020" name="Cell Host Microbe">
        <title>Functional and Genomic Variation between Human-Derived Isolates of Lachnospiraceae Reveals Inter- and Intra-Species Diversity.</title>
        <authorList>
            <person name="Sorbara M.T."/>
            <person name="Littmann E.R."/>
            <person name="Fontana E."/>
            <person name="Moody T.U."/>
            <person name="Kohout C.E."/>
            <person name="Gjonbalaj M."/>
            <person name="Eaton V."/>
            <person name="Seok R."/>
            <person name="Leiner I.M."/>
            <person name="Pamer E.G."/>
        </authorList>
    </citation>
    <scope>NUCLEOTIDE SEQUENCE [LARGE SCALE GENOMIC DNA]</scope>
    <source>
        <strain evidence="14 15">MSK.15.26</strain>
    </source>
</reference>
<comment type="caution">
    <text evidence="14">The sequence shown here is derived from an EMBL/GenBank/DDBJ whole genome shotgun (WGS) entry which is preliminary data.</text>
</comment>
<evidence type="ECO:0000256" key="5">
    <source>
        <dbReference type="ARBA" id="ARBA00022741"/>
    </source>
</evidence>
<feature type="binding site" evidence="12">
    <location>
        <position position="153"/>
    </location>
    <ligand>
        <name>GTP</name>
        <dbReference type="ChEBI" id="CHEBI:37565"/>
    </ligand>
</feature>
<evidence type="ECO:0000256" key="12">
    <source>
        <dbReference type="HAMAP-Rule" id="MF_01225"/>
    </source>
</evidence>
<feature type="binding site" evidence="12">
    <location>
        <position position="252"/>
    </location>
    <ligand>
        <name>[4Fe-4S] cluster</name>
        <dbReference type="ChEBI" id="CHEBI:49883"/>
        <label>2</label>
        <note>4Fe-4S-substrate</note>
    </ligand>
</feature>
<organism evidence="14 15">
    <name type="scientific">Blautia hansenii</name>
    <name type="common">Ruminococcus hansenii</name>
    <dbReference type="NCBI Taxonomy" id="1322"/>
    <lineage>
        <taxon>Bacteria</taxon>
        <taxon>Bacillati</taxon>
        <taxon>Bacillota</taxon>
        <taxon>Clostridia</taxon>
        <taxon>Lachnospirales</taxon>
        <taxon>Lachnospiraceae</taxon>
        <taxon>Blautia</taxon>
    </lineage>
</organism>
<dbReference type="Pfam" id="PF04055">
    <property type="entry name" value="Radical_SAM"/>
    <property type="match status" value="1"/>
</dbReference>
<proteinExistence type="inferred from homology"/>
<dbReference type="HAMAP" id="MF_01225_B">
    <property type="entry name" value="MoaA_B"/>
    <property type="match status" value="1"/>
</dbReference>
<dbReference type="CDD" id="cd21117">
    <property type="entry name" value="Twitch_MoaA"/>
    <property type="match status" value="1"/>
</dbReference>
<evidence type="ECO:0000256" key="1">
    <source>
        <dbReference type="ARBA" id="ARBA00012167"/>
    </source>
</evidence>
<dbReference type="SFLD" id="SFLDS00029">
    <property type="entry name" value="Radical_SAM"/>
    <property type="match status" value="1"/>
</dbReference>
<feature type="binding site" evidence="12">
    <location>
        <position position="117"/>
    </location>
    <ligand>
        <name>S-adenosyl-L-methionine</name>
        <dbReference type="ChEBI" id="CHEBI:59789"/>
    </ligand>
</feature>
<dbReference type="PROSITE" id="PS01305">
    <property type="entry name" value="MOAA_NIFB_PQQE"/>
    <property type="match status" value="1"/>
</dbReference>
<sequence length="321" mass="36314">MKDSYGRTVDYMRISITDRCNLRCRYCMPEMPCFLPRKELLSLEEILDICVCGARMGIRKIKITGGEPLLRPGCVELIRKLKEIPGMEKVTLTTNGVLLAPFAEALYQAGIDGVNVSLDTLNEETYRKITGFDKLAQVLEGLDTMSRFPVPLKTNTVLLPWENGKDWKELALLAKNRRIDVRFIEKMPLGKDKETEGVSNILLLEEMQASFGKAEPDGRSHGNGPAVYYRFPGFQGSVGFISAIHDNFCAGCNRLRMTAEGKVKPCLCYEENFSLKEAVRAGNREEIRELLRSAVEKKPQRHCFAHTEQITEQRDMWKIGG</sequence>
<dbReference type="InterPro" id="IPR050105">
    <property type="entry name" value="MoCo_biosynth_MoaA/MoaC"/>
</dbReference>
<feature type="domain" description="Radical SAM core" evidence="13">
    <location>
        <begin position="4"/>
        <end position="225"/>
    </location>
</feature>
<keyword evidence="5 12" id="KW-0547">Nucleotide-binding</keyword>
<comment type="function">
    <text evidence="12">Catalyzes the cyclization of GTP to (8S)-3',8-cyclo-7,8-dihydroguanosine 5'-triphosphate.</text>
</comment>
<dbReference type="InterPro" id="IPR010505">
    <property type="entry name" value="MoaA_twitch"/>
</dbReference>
<keyword evidence="7 12" id="KW-0411">Iron-sulfur</keyword>
<evidence type="ECO:0000256" key="10">
    <source>
        <dbReference type="ARBA" id="ARBA00023239"/>
    </source>
</evidence>
<dbReference type="InterPro" id="IPR000385">
    <property type="entry name" value="MoaA_NifB_PqqE_Fe-S-bd_CS"/>
</dbReference>
<comment type="similarity">
    <text evidence="12">Belongs to the radical SAM superfamily. MoaA family.</text>
</comment>
<evidence type="ECO:0000256" key="6">
    <source>
        <dbReference type="ARBA" id="ARBA00023004"/>
    </source>
</evidence>
<comment type="catalytic activity">
    <reaction evidence="11 12">
        <text>GTP + AH2 + S-adenosyl-L-methionine = (8S)-3',8-cyclo-7,8-dihydroguanosine 5'-triphosphate + 5'-deoxyadenosine + L-methionine + A + H(+)</text>
        <dbReference type="Rhea" id="RHEA:49576"/>
        <dbReference type="ChEBI" id="CHEBI:13193"/>
        <dbReference type="ChEBI" id="CHEBI:15378"/>
        <dbReference type="ChEBI" id="CHEBI:17319"/>
        <dbReference type="ChEBI" id="CHEBI:17499"/>
        <dbReference type="ChEBI" id="CHEBI:37565"/>
        <dbReference type="ChEBI" id="CHEBI:57844"/>
        <dbReference type="ChEBI" id="CHEBI:59789"/>
        <dbReference type="ChEBI" id="CHEBI:131766"/>
        <dbReference type="EC" id="4.1.99.22"/>
    </reaction>
</comment>
<keyword evidence="3 12" id="KW-0949">S-adenosyl-L-methionine</keyword>
<dbReference type="Pfam" id="PF06463">
    <property type="entry name" value="Mob_synth_C"/>
    <property type="match status" value="1"/>
</dbReference>
<dbReference type="EC" id="4.1.99.22" evidence="1 12"/>
<dbReference type="InterPro" id="IPR058240">
    <property type="entry name" value="rSAM_sf"/>
</dbReference>
<feature type="binding site" evidence="12">
    <location>
        <position position="20"/>
    </location>
    <ligand>
        <name>[4Fe-4S] cluster</name>
        <dbReference type="ChEBI" id="CHEBI:49883"/>
        <label>1</label>
        <note>4Fe-4S-S-AdoMet</note>
    </ligand>
</feature>
<feature type="binding site" evidence="12">
    <location>
        <position position="187"/>
    </location>
    <ligand>
        <name>S-adenosyl-L-methionine</name>
        <dbReference type="ChEBI" id="CHEBI:59789"/>
    </ligand>
</feature>
<evidence type="ECO:0000256" key="8">
    <source>
        <dbReference type="ARBA" id="ARBA00023134"/>
    </source>
</evidence>
<dbReference type="RefSeq" id="WP_173747129.1">
    <property type="nucleotide sequence ID" value="NZ_JAAITA010000001.1"/>
</dbReference>
<feature type="binding site" evidence="12">
    <location>
        <position position="13"/>
    </location>
    <ligand>
        <name>GTP</name>
        <dbReference type="ChEBI" id="CHEBI:37565"/>
    </ligand>
</feature>
<keyword evidence="9 12" id="KW-0501">Molybdenum cofactor biosynthesis</keyword>
<name>A0ABX2I2L1_BLAHA</name>
<dbReference type="CDD" id="cd01335">
    <property type="entry name" value="Radical_SAM"/>
    <property type="match status" value="1"/>
</dbReference>
<evidence type="ECO:0000256" key="7">
    <source>
        <dbReference type="ARBA" id="ARBA00023014"/>
    </source>
</evidence>
<comment type="caution">
    <text evidence="12">Lacks conserved residue(s) required for the propagation of feature annotation.</text>
</comment>
<feature type="binding site" evidence="12">
    <location>
        <begin position="254"/>
        <end position="256"/>
    </location>
    <ligand>
        <name>GTP</name>
        <dbReference type="ChEBI" id="CHEBI:37565"/>
    </ligand>
</feature>
<dbReference type="SUPFAM" id="SSF102114">
    <property type="entry name" value="Radical SAM enzymes"/>
    <property type="match status" value="1"/>
</dbReference>
<dbReference type="SFLD" id="SFLDG01383">
    <property type="entry name" value="cyclic_pyranopterin_phosphate"/>
    <property type="match status" value="1"/>
</dbReference>
<evidence type="ECO:0000256" key="3">
    <source>
        <dbReference type="ARBA" id="ARBA00022691"/>
    </source>
</evidence>
<dbReference type="InterPro" id="IPR013785">
    <property type="entry name" value="Aldolase_TIM"/>
</dbReference>
<keyword evidence="15" id="KW-1185">Reference proteome</keyword>
<feature type="binding site" evidence="12">
    <location>
        <position position="27"/>
    </location>
    <ligand>
        <name>[4Fe-4S] cluster</name>
        <dbReference type="ChEBI" id="CHEBI:49883"/>
        <label>1</label>
        <note>4Fe-4S-S-AdoMet</note>
    </ligand>
</feature>
<comment type="pathway">
    <text evidence="12">Cofactor biosynthesis; molybdopterin biosynthesis.</text>
</comment>
<dbReference type="SFLD" id="SFLDG01386">
    <property type="entry name" value="main_SPASM_domain-containing"/>
    <property type="match status" value="1"/>
</dbReference>
<dbReference type="SFLD" id="SFLDG01067">
    <property type="entry name" value="SPASM/twitch_domain_containing"/>
    <property type="match status" value="1"/>
</dbReference>
<feature type="binding site" evidence="12">
    <location>
        <position position="26"/>
    </location>
    <ligand>
        <name>S-adenosyl-L-methionine</name>
        <dbReference type="ChEBI" id="CHEBI:59789"/>
    </ligand>
</feature>
<comment type="subunit">
    <text evidence="12">Monomer and homodimer.</text>
</comment>
<evidence type="ECO:0000313" key="15">
    <source>
        <dbReference type="Proteomes" id="UP000822142"/>
    </source>
</evidence>
<keyword evidence="6 12" id="KW-0408">Iron</keyword>
<gene>
    <name evidence="12 14" type="primary">moaA</name>
    <name evidence="14" type="ORF">G5A70_00270</name>
</gene>
<dbReference type="Proteomes" id="UP000822142">
    <property type="component" value="Unassembled WGS sequence"/>
</dbReference>
<feature type="binding site" evidence="12">
    <location>
        <position position="24"/>
    </location>
    <ligand>
        <name>[4Fe-4S] cluster</name>
        <dbReference type="ChEBI" id="CHEBI:49883"/>
        <label>1</label>
        <note>4Fe-4S-S-AdoMet</note>
    </ligand>
</feature>
<keyword evidence="4 12" id="KW-0479">Metal-binding</keyword>
<protein>
    <recommendedName>
        <fullName evidence="1 12">GTP 3',8-cyclase</fullName>
        <ecNumber evidence="1 12">4.1.99.22</ecNumber>
    </recommendedName>
    <alternativeName>
        <fullName evidence="12">Molybdenum cofactor biosynthesis protein A</fullName>
    </alternativeName>
</protein>
<evidence type="ECO:0000256" key="4">
    <source>
        <dbReference type="ARBA" id="ARBA00022723"/>
    </source>
</evidence>
<evidence type="ECO:0000256" key="9">
    <source>
        <dbReference type="ARBA" id="ARBA00023150"/>
    </source>
</evidence>
<dbReference type="SMART" id="SM00729">
    <property type="entry name" value="Elp3"/>
    <property type="match status" value="1"/>
</dbReference>
<evidence type="ECO:0000313" key="14">
    <source>
        <dbReference type="EMBL" id="NSJ84647.1"/>
    </source>
</evidence>